<evidence type="ECO:0000313" key="1">
    <source>
        <dbReference type="EMBL" id="KAJ8629091.1"/>
    </source>
</evidence>
<evidence type="ECO:0000313" key="2">
    <source>
        <dbReference type="Proteomes" id="UP001234297"/>
    </source>
</evidence>
<keyword evidence="2" id="KW-1185">Reference proteome</keyword>
<organism evidence="1 2">
    <name type="scientific">Persea americana</name>
    <name type="common">Avocado</name>
    <dbReference type="NCBI Taxonomy" id="3435"/>
    <lineage>
        <taxon>Eukaryota</taxon>
        <taxon>Viridiplantae</taxon>
        <taxon>Streptophyta</taxon>
        <taxon>Embryophyta</taxon>
        <taxon>Tracheophyta</taxon>
        <taxon>Spermatophyta</taxon>
        <taxon>Magnoliopsida</taxon>
        <taxon>Magnoliidae</taxon>
        <taxon>Laurales</taxon>
        <taxon>Lauraceae</taxon>
        <taxon>Persea</taxon>
    </lineage>
</organism>
<dbReference type="Proteomes" id="UP001234297">
    <property type="component" value="Chromosome 7"/>
</dbReference>
<name>A0ACC2L7D3_PERAE</name>
<comment type="caution">
    <text evidence="1">The sequence shown here is derived from an EMBL/GenBank/DDBJ whole genome shotgun (WGS) entry which is preliminary data.</text>
</comment>
<gene>
    <name evidence="1" type="ORF">MRB53_022414</name>
</gene>
<dbReference type="EMBL" id="CM056815">
    <property type="protein sequence ID" value="KAJ8629091.1"/>
    <property type="molecule type" value="Genomic_DNA"/>
</dbReference>
<proteinExistence type="predicted"/>
<sequence length="69" mass="7898">MWRKMECMILSIHRMRRHNIAFPPKSSSVFFSLDVAFNLHCLPASFALFLRLLLRSPSLPKLTLPNGAA</sequence>
<protein>
    <submittedName>
        <fullName evidence="1">Uncharacterized protein</fullName>
    </submittedName>
</protein>
<reference evidence="1 2" key="1">
    <citation type="journal article" date="2022" name="Hortic Res">
        <title>A haplotype resolved chromosomal level avocado genome allows analysis of novel avocado genes.</title>
        <authorList>
            <person name="Nath O."/>
            <person name="Fletcher S.J."/>
            <person name="Hayward A."/>
            <person name="Shaw L.M."/>
            <person name="Masouleh A.K."/>
            <person name="Furtado A."/>
            <person name="Henry R.J."/>
            <person name="Mitter N."/>
        </authorList>
    </citation>
    <scope>NUCLEOTIDE SEQUENCE [LARGE SCALE GENOMIC DNA]</scope>
    <source>
        <strain evidence="2">cv. Hass</strain>
    </source>
</reference>
<accession>A0ACC2L7D3</accession>